<evidence type="ECO:0000313" key="2">
    <source>
        <dbReference type="EMBL" id="KRZ30914.1"/>
    </source>
</evidence>
<accession>A0A0V1J7E5</accession>
<evidence type="ECO:0000313" key="3">
    <source>
        <dbReference type="Proteomes" id="UP000054826"/>
    </source>
</evidence>
<feature type="transmembrane region" description="Helical" evidence="1">
    <location>
        <begin position="48"/>
        <end position="64"/>
    </location>
</feature>
<feature type="non-terminal residue" evidence="2">
    <location>
        <position position="1"/>
    </location>
</feature>
<proteinExistence type="predicted"/>
<dbReference type="AlphaFoldDB" id="A0A0V1J7E5"/>
<dbReference type="Proteomes" id="UP000054826">
    <property type="component" value="Unassembled WGS sequence"/>
</dbReference>
<evidence type="ECO:0000256" key="1">
    <source>
        <dbReference type="SAM" id="Phobius"/>
    </source>
</evidence>
<gene>
    <name evidence="2" type="ORF">T4C_6179</name>
</gene>
<keyword evidence="1" id="KW-1133">Transmembrane helix</keyword>
<comment type="caution">
    <text evidence="2">The sequence shown here is derived from an EMBL/GenBank/DDBJ whole genome shotgun (WGS) entry which is preliminary data.</text>
</comment>
<organism evidence="2 3">
    <name type="scientific">Trichinella pseudospiralis</name>
    <name type="common">Parasitic roundworm</name>
    <dbReference type="NCBI Taxonomy" id="6337"/>
    <lineage>
        <taxon>Eukaryota</taxon>
        <taxon>Metazoa</taxon>
        <taxon>Ecdysozoa</taxon>
        <taxon>Nematoda</taxon>
        <taxon>Enoplea</taxon>
        <taxon>Dorylaimia</taxon>
        <taxon>Trichinellida</taxon>
        <taxon>Trichinellidae</taxon>
        <taxon>Trichinella</taxon>
    </lineage>
</organism>
<keyword evidence="1" id="KW-0472">Membrane</keyword>
<keyword evidence="1" id="KW-0812">Transmembrane</keyword>
<dbReference type="EMBL" id="JYDV01000125">
    <property type="protein sequence ID" value="KRZ30914.1"/>
    <property type="molecule type" value="Genomic_DNA"/>
</dbReference>
<sequence length="65" mass="7419">LKCREGSMRWKSFTTLDQFLVSHTVSALYTGITQVPSSRELLGSSKKYTVVFVYAISLLWIFLVD</sequence>
<protein>
    <submittedName>
        <fullName evidence="2">Uncharacterized protein</fullName>
    </submittedName>
</protein>
<name>A0A0V1J7E5_TRIPS</name>
<feature type="non-terminal residue" evidence="2">
    <location>
        <position position="65"/>
    </location>
</feature>
<reference evidence="2 3" key="1">
    <citation type="submission" date="2015-01" db="EMBL/GenBank/DDBJ databases">
        <title>Evolution of Trichinella species and genotypes.</title>
        <authorList>
            <person name="Korhonen P.K."/>
            <person name="Edoardo P."/>
            <person name="Giuseppe L.R."/>
            <person name="Gasser R.B."/>
        </authorList>
    </citation>
    <scope>NUCLEOTIDE SEQUENCE [LARGE SCALE GENOMIC DNA]</scope>
    <source>
        <strain evidence="2">ISS176</strain>
    </source>
</reference>